<dbReference type="GO" id="GO:0006284">
    <property type="term" value="P:base-excision repair"/>
    <property type="evidence" value="ECO:0007669"/>
    <property type="project" value="TreeGrafter"/>
</dbReference>
<dbReference type="PANTHER" id="PTHR15114:SF1">
    <property type="entry name" value="REPLICATION PROTEIN A 14 KDA SUBUNIT"/>
    <property type="match status" value="1"/>
</dbReference>
<evidence type="ECO:0000256" key="2">
    <source>
        <dbReference type="ARBA" id="ARBA00009761"/>
    </source>
</evidence>
<dbReference type="GO" id="GO:0003684">
    <property type="term" value="F:damaged DNA binding"/>
    <property type="evidence" value="ECO:0007669"/>
    <property type="project" value="TreeGrafter"/>
</dbReference>
<dbReference type="SUPFAM" id="SSF50249">
    <property type="entry name" value="Nucleic acid-binding proteins"/>
    <property type="match status" value="1"/>
</dbReference>
<dbReference type="GO" id="GO:0006260">
    <property type="term" value="P:DNA replication"/>
    <property type="evidence" value="ECO:0007669"/>
    <property type="project" value="InterPro"/>
</dbReference>
<evidence type="ECO:0000256" key="3">
    <source>
        <dbReference type="ARBA" id="ARBA00023242"/>
    </source>
</evidence>
<proteinExistence type="inferred from homology"/>
<comment type="similarity">
    <text evidence="2">Belongs to the replication factor A protein 3 family.</text>
</comment>
<dbReference type="Pfam" id="PF08661">
    <property type="entry name" value="Rep_fac-A_3"/>
    <property type="match status" value="1"/>
</dbReference>
<dbReference type="GO" id="GO:0006289">
    <property type="term" value="P:nucleotide-excision repair"/>
    <property type="evidence" value="ECO:0007669"/>
    <property type="project" value="TreeGrafter"/>
</dbReference>
<evidence type="ECO:0000313" key="4">
    <source>
        <dbReference type="EMBL" id="MBC1176441.1"/>
    </source>
</evidence>
<keyword evidence="3" id="KW-0539">Nucleus</keyword>
<dbReference type="GO" id="GO:0000724">
    <property type="term" value="P:double-strand break repair via homologous recombination"/>
    <property type="evidence" value="ECO:0007669"/>
    <property type="project" value="TreeGrafter"/>
</dbReference>
<dbReference type="KEGG" id="lll:129788799"/>
<dbReference type="RefSeq" id="XP_055681113.1">
    <property type="nucleotide sequence ID" value="XM_055825138.1"/>
</dbReference>
<dbReference type="InterPro" id="IPR012340">
    <property type="entry name" value="NA-bd_OB-fold"/>
</dbReference>
<evidence type="ECO:0000256" key="1">
    <source>
        <dbReference type="ARBA" id="ARBA00004123"/>
    </source>
</evidence>
<dbReference type="VEuPathDB" id="VectorBase:LLONM1_007917"/>
<dbReference type="AlphaFoldDB" id="A0A7G3ARB3"/>
<dbReference type="InterPro" id="IPR013970">
    <property type="entry name" value="Rfa2"/>
</dbReference>
<dbReference type="Gene3D" id="2.40.50.140">
    <property type="entry name" value="Nucleic acid-binding proteins"/>
    <property type="match status" value="1"/>
</dbReference>
<organism evidence="4">
    <name type="scientific">Lutzomyia longipalpis</name>
    <name type="common">Sand fly</name>
    <dbReference type="NCBI Taxonomy" id="7200"/>
    <lineage>
        <taxon>Eukaryota</taxon>
        <taxon>Metazoa</taxon>
        <taxon>Ecdysozoa</taxon>
        <taxon>Arthropoda</taxon>
        <taxon>Hexapoda</taxon>
        <taxon>Insecta</taxon>
        <taxon>Pterygota</taxon>
        <taxon>Neoptera</taxon>
        <taxon>Endopterygota</taxon>
        <taxon>Diptera</taxon>
        <taxon>Nematocera</taxon>
        <taxon>Psychodoidea</taxon>
        <taxon>Psychodidae</taxon>
        <taxon>Lutzomyia</taxon>
        <taxon>Lutzomyia</taxon>
    </lineage>
</organism>
<reference evidence="4" key="1">
    <citation type="journal article" date="2020" name="BMC">
        <title>Leishmania infection induces a limited differential gene expression in the sand fly midgut.</title>
        <authorList>
            <person name="Coutinho-Abreu I.V."/>
            <person name="Serafim T.D."/>
            <person name="Meneses C."/>
            <person name="Kamhawi S."/>
            <person name="Oliveira F."/>
            <person name="Valenzuela J.G."/>
        </authorList>
    </citation>
    <scope>NUCLEOTIDE SEQUENCE</scope>
    <source>
        <strain evidence="4">Jacobina</strain>
        <tissue evidence="4">Midgut</tissue>
    </source>
</reference>
<dbReference type="GO" id="GO:0006298">
    <property type="term" value="P:mismatch repair"/>
    <property type="evidence" value="ECO:0007669"/>
    <property type="project" value="TreeGrafter"/>
</dbReference>
<sequence>MSDPLRTIVNGASLRINVGKQVSIIVKVDTYDIPGTLLKGITTDDATINVNLSAPLETNLRNRWVEVIGQASRPDTINNAEVIIFPDDGQELDKKSHNMMIQFLSNAPNVYSIR</sequence>
<dbReference type="GO" id="GO:0003697">
    <property type="term" value="F:single-stranded DNA binding"/>
    <property type="evidence" value="ECO:0007669"/>
    <property type="project" value="TreeGrafter"/>
</dbReference>
<dbReference type="PANTHER" id="PTHR15114">
    <property type="entry name" value="REPLICATION PROTEIN A3"/>
    <property type="match status" value="1"/>
</dbReference>
<accession>A0A7G3ARB3</accession>
<protein>
    <submittedName>
        <fullName evidence="4">Putative replication factor a protein 3</fullName>
    </submittedName>
</protein>
<dbReference type="GO" id="GO:0005662">
    <property type="term" value="C:DNA replication factor A complex"/>
    <property type="evidence" value="ECO:0007669"/>
    <property type="project" value="TreeGrafter"/>
</dbReference>
<comment type="subcellular location">
    <subcellularLocation>
        <location evidence="1">Nucleus</location>
    </subcellularLocation>
</comment>
<dbReference type="GeneID" id="129788799"/>
<dbReference type="EMBL" id="GITU01007738">
    <property type="protein sequence ID" value="MBC1176441.1"/>
    <property type="molecule type" value="Transcribed_RNA"/>
</dbReference>
<dbReference type="GO" id="GO:0035861">
    <property type="term" value="C:site of double-strand break"/>
    <property type="evidence" value="ECO:0007669"/>
    <property type="project" value="TreeGrafter"/>
</dbReference>
<name>A0A7G3ARB3_LUTLO</name>
<dbReference type="OrthoDB" id="188186at2759"/>